<accession>A0A4Y8UJX3</accession>
<dbReference type="GO" id="GO:0043590">
    <property type="term" value="C:bacterial nucleoid"/>
    <property type="evidence" value="ECO:0007669"/>
    <property type="project" value="TreeGrafter"/>
</dbReference>
<dbReference type="PANTHER" id="PTHR33991">
    <property type="entry name" value="DNA REPAIR PROTEIN RECO"/>
    <property type="match status" value="1"/>
</dbReference>
<keyword evidence="6 8" id="KW-0234">DNA repair</keyword>
<dbReference type="Pfam" id="PF11967">
    <property type="entry name" value="RecO_N"/>
    <property type="match status" value="1"/>
</dbReference>
<evidence type="ECO:0000259" key="9">
    <source>
        <dbReference type="Pfam" id="PF11967"/>
    </source>
</evidence>
<dbReference type="GO" id="GO:0006310">
    <property type="term" value="P:DNA recombination"/>
    <property type="evidence" value="ECO:0007669"/>
    <property type="project" value="UniProtKB-UniRule"/>
</dbReference>
<evidence type="ECO:0000256" key="5">
    <source>
        <dbReference type="ARBA" id="ARBA00023172"/>
    </source>
</evidence>
<dbReference type="InterPro" id="IPR003717">
    <property type="entry name" value="RecO"/>
</dbReference>
<evidence type="ECO:0000256" key="8">
    <source>
        <dbReference type="HAMAP-Rule" id="MF_00201"/>
    </source>
</evidence>
<dbReference type="InterPro" id="IPR022572">
    <property type="entry name" value="DNA_rep/recomb_RecO_N"/>
</dbReference>
<keyword evidence="11" id="KW-1185">Reference proteome</keyword>
<evidence type="ECO:0000256" key="2">
    <source>
        <dbReference type="ARBA" id="ARBA00007452"/>
    </source>
</evidence>
<dbReference type="InterPro" id="IPR012340">
    <property type="entry name" value="NA-bd_OB-fold"/>
</dbReference>
<feature type="domain" description="DNA replication/recombination mediator RecO N-terminal" evidence="9">
    <location>
        <begin position="9"/>
        <end position="80"/>
    </location>
</feature>
<evidence type="ECO:0000313" key="11">
    <source>
        <dbReference type="Proteomes" id="UP000298133"/>
    </source>
</evidence>
<dbReference type="OrthoDB" id="9804792at2"/>
<dbReference type="Proteomes" id="UP000298133">
    <property type="component" value="Unassembled WGS sequence"/>
</dbReference>
<keyword evidence="4 8" id="KW-0227">DNA damage</keyword>
<dbReference type="SUPFAM" id="SSF57863">
    <property type="entry name" value="ArfGap/RecO-like zinc finger"/>
    <property type="match status" value="1"/>
</dbReference>
<dbReference type="EMBL" id="SPIA01000001">
    <property type="protein sequence ID" value="TFH68501.1"/>
    <property type="molecule type" value="Genomic_DNA"/>
</dbReference>
<keyword evidence="5 8" id="KW-0233">DNA recombination</keyword>
<dbReference type="HAMAP" id="MF_00201">
    <property type="entry name" value="RecO"/>
    <property type="match status" value="1"/>
</dbReference>
<evidence type="ECO:0000256" key="3">
    <source>
        <dbReference type="ARBA" id="ARBA00021310"/>
    </source>
</evidence>
<dbReference type="Gene3D" id="2.40.50.140">
    <property type="entry name" value="Nucleic acid-binding proteins"/>
    <property type="match status" value="1"/>
</dbReference>
<evidence type="ECO:0000313" key="10">
    <source>
        <dbReference type="EMBL" id="TFH68501.1"/>
    </source>
</evidence>
<evidence type="ECO:0000256" key="6">
    <source>
        <dbReference type="ARBA" id="ARBA00023204"/>
    </source>
</evidence>
<organism evidence="10 11">
    <name type="scientific">Gammaproteobacteria bacterium LSUCC0057</name>
    <dbReference type="NCBI Taxonomy" id="2559237"/>
    <lineage>
        <taxon>Bacteria</taxon>
        <taxon>Pseudomonadati</taxon>
        <taxon>Pseudomonadota</taxon>
        <taxon>Gammaproteobacteria</taxon>
        <taxon>Cellvibrionales</taxon>
        <taxon>Porticoccaceae</taxon>
        <taxon>SAR92 clade</taxon>
    </lineage>
</organism>
<dbReference type="Gene3D" id="1.20.1440.120">
    <property type="entry name" value="Recombination protein O, C-terminal domain"/>
    <property type="match status" value="1"/>
</dbReference>
<proteinExistence type="inferred from homology"/>
<sequence>MVDRVEGEAGYLLHSRPYRESSQLVDLFTLNHGRVRAVAKATRQRSKRGASSALLPFCCYQLSWRGRGELKSLVRAEALEPGRFLREQALFSGLYLNELIFRLVHEHDPHPQLYSCYQQLLGQFGYGAAAQPLDEAQLRQFEMVLLDELGYGLVLDCEGVSGKPLLAAGRYDYRADTGAVPGRHFSGEQLLAIAAGELQQPQVRAAAKQLLRTVIDFHLDGKTLHSRALYRHYLDSDTAQPIPFAQRQP</sequence>
<reference evidence="10 11" key="1">
    <citation type="submission" date="2019-03" db="EMBL/GenBank/DDBJ databases">
        <title>Draft genome of Gammaproteobacteria bacterium LSUCC0057, a member of the SAR92 clade.</title>
        <authorList>
            <person name="Lanclos V.C."/>
            <person name="Doiron C."/>
            <person name="Henson M.W."/>
            <person name="Thrash J.C."/>
        </authorList>
    </citation>
    <scope>NUCLEOTIDE SEQUENCE [LARGE SCALE GENOMIC DNA]</scope>
    <source>
        <strain evidence="10 11">LSUCC0057</strain>
    </source>
</reference>
<dbReference type="NCBIfam" id="TIGR00613">
    <property type="entry name" value="reco"/>
    <property type="match status" value="1"/>
</dbReference>
<dbReference type="AlphaFoldDB" id="A0A4Y8UJX3"/>
<protein>
    <recommendedName>
        <fullName evidence="3 8">DNA repair protein RecO</fullName>
    </recommendedName>
    <alternativeName>
        <fullName evidence="7 8">Recombination protein O</fullName>
    </alternativeName>
</protein>
<evidence type="ECO:0000256" key="7">
    <source>
        <dbReference type="ARBA" id="ARBA00033409"/>
    </source>
</evidence>
<comment type="caution">
    <text evidence="10">The sequence shown here is derived from an EMBL/GenBank/DDBJ whole genome shotgun (WGS) entry which is preliminary data.</text>
</comment>
<dbReference type="InterPro" id="IPR042242">
    <property type="entry name" value="RecO_C"/>
</dbReference>
<dbReference type="GO" id="GO:0006302">
    <property type="term" value="P:double-strand break repair"/>
    <property type="evidence" value="ECO:0007669"/>
    <property type="project" value="TreeGrafter"/>
</dbReference>
<comment type="similarity">
    <text evidence="2 8">Belongs to the RecO family.</text>
</comment>
<gene>
    <name evidence="8 10" type="primary">recO</name>
    <name evidence="10" type="ORF">E3W66_00635</name>
</gene>
<dbReference type="Pfam" id="PF02565">
    <property type="entry name" value="RecO_C"/>
    <property type="match status" value="1"/>
</dbReference>
<evidence type="ECO:0000256" key="4">
    <source>
        <dbReference type="ARBA" id="ARBA00022763"/>
    </source>
</evidence>
<evidence type="ECO:0000256" key="1">
    <source>
        <dbReference type="ARBA" id="ARBA00003065"/>
    </source>
</evidence>
<dbReference type="PANTHER" id="PTHR33991:SF1">
    <property type="entry name" value="DNA REPAIR PROTEIN RECO"/>
    <property type="match status" value="1"/>
</dbReference>
<dbReference type="InterPro" id="IPR037278">
    <property type="entry name" value="ARFGAP/RecO"/>
</dbReference>
<name>A0A4Y8UJX3_9GAMM</name>
<dbReference type="SUPFAM" id="SSF50249">
    <property type="entry name" value="Nucleic acid-binding proteins"/>
    <property type="match status" value="1"/>
</dbReference>
<comment type="function">
    <text evidence="1 8">Involved in DNA repair and RecF pathway recombination.</text>
</comment>